<name>E8V6H4_TERSS</name>
<evidence type="ECO:0000256" key="4">
    <source>
        <dbReference type="ARBA" id="ARBA00022833"/>
    </source>
</evidence>
<keyword evidence="7" id="KW-1185">Reference proteome</keyword>
<dbReference type="PANTHER" id="PTHR46233">
    <property type="entry name" value="HYDROXYACYLGLUTATHIONE HYDROLASE GLOC"/>
    <property type="match status" value="1"/>
</dbReference>
<keyword evidence="4" id="KW-0862">Zinc</keyword>
<dbReference type="CDD" id="cd06262">
    <property type="entry name" value="metallo-hydrolase-like_MBL-fold"/>
    <property type="match status" value="1"/>
</dbReference>
<dbReference type="InterPro" id="IPR001279">
    <property type="entry name" value="Metallo-B-lactamas"/>
</dbReference>
<evidence type="ECO:0000256" key="1">
    <source>
        <dbReference type="ARBA" id="ARBA00001947"/>
    </source>
</evidence>
<comment type="cofactor">
    <cofactor evidence="1">
        <name>Zn(2+)</name>
        <dbReference type="ChEBI" id="CHEBI:29105"/>
    </cofactor>
</comment>
<dbReference type="AlphaFoldDB" id="E8V6H4"/>
<evidence type="ECO:0000259" key="5">
    <source>
        <dbReference type="SMART" id="SM00849"/>
    </source>
</evidence>
<dbReference type="GO" id="GO:0016787">
    <property type="term" value="F:hydrolase activity"/>
    <property type="evidence" value="ECO:0007669"/>
    <property type="project" value="UniProtKB-KW"/>
</dbReference>
<dbReference type="EMBL" id="CP002467">
    <property type="protein sequence ID" value="ADV82713.1"/>
    <property type="molecule type" value="Genomic_DNA"/>
</dbReference>
<proteinExistence type="predicted"/>
<evidence type="ECO:0000313" key="6">
    <source>
        <dbReference type="EMBL" id="ADV82713.1"/>
    </source>
</evidence>
<accession>E8V6H4</accession>
<dbReference type="Proteomes" id="UP000006844">
    <property type="component" value="Chromosome"/>
</dbReference>
<dbReference type="STRING" id="401053.AciPR4_1907"/>
<dbReference type="InterPro" id="IPR036866">
    <property type="entry name" value="RibonucZ/Hydroxyglut_hydro"/>
</dbReference>
<feature type="domain" description="Metallo-beta-lactamase" evidence="5">
    <location>
        <begin position="12"/>
        <end position="191"/>
    </location>
</feature>
<organism evidence="6 7">
    <name type="scientific">Terriglobus saanensis (strain ATCC BAA-1853 / DSM 23119 / SP1PR4)</name>
    <dbReference type="NCBI Taxonomy" id="401053"/>
    <lineage>
        <taxon>Bacteria</taxon>
        <taxon>Pseudomonadati</taxon>
        <taxon>Acidobacteriota</taxon>
        <taxon>Terriglobia</taxon>
        <taxon>Terriglobales</taxon>
        <taxon>Acidobacteriaceae</taxon>
        <taxon>Terriglobus</taxon>
    </lineage>
</organism>
<sequence>MVHEVFPVGPLQCNCSIVGDETTGEAMVVDPGGDLVRIRAVLEAKKLRCTQIVVTHAHLDHIAGARRLSQMTGAPVFYNQLDLPLVEIMDQQAEWMGVALPEVAPPDASAEEGMKISVGGVTAEVMHTPGHTEGSLCLYFPNERLLLAGDTLFKGGIGRTDLPGGDARKILVSLQERLMGLPEQTIVVPGHGALTNIGDELENNPWLIGL</sequence>
<dbReference type="HOGENOM" id="CLU_030571_5_3_0"/>
<dbReference type="eggNOG" id="COG0491">
    <property type="taxonomic scope" value="Bacteria"/>
</dbReference>
<dbReference type="GO" id="GO:0046872">
    <property type="term" value="F:metal ion binding"/>
    <property type="evidence" value="ECO:0007669"/>
    <property type="project" value="UniProtKB-KW"/>
</dbReference>
<dbReference type="InterPro" id="IPR051453">
    <property type="entry name" value="MBL_Glyoxalase_II"/>
</dbReference>
<dbReference type="KEGG" id="tsa:AciPR4_1907"/>
<dbReference type="RefSeq" id="WP_013568446.1">
    <property type="nucleotide sequence ID" value="NC_014963.1"/>
</dbReference>
<evidence type="ECO:0000256" key="2">
    <source>
        <dbReference type="ARBA" id="ARBA00022723"/>
    </source>
</evidence>
<dbReference type="SUPFAM" id="SSF56281">
    <property type="entry name" value="Metallo-hydrolase/oxidoreductase"/>
    <property type="match status" value="1"/>
</dbReference>
<keyword evidence="2" id="KW-0479">Metal-binding</keyword>
<dbReference type="Pfam" id="PF00753">
    <property type="entry name" value="Lactamase_B"/>
    <property type="match status" value="1"/>
</dbReference>
<keyword evidence="3" id="KW-0378">Hydrolase</keyword>
<dbReference type="PANTHER" id="PTHR46233:SF3">
    <property type="entry name" value="HYDROXYACYLGLUTATHIONE HYDROLASE GLOC"/>
    <property type="match status" value="1"/>
</dbReference>
<dbReference type="Gene3D" id="3.60.15.10">
    <property type="entry name" value="Ribonuclease Z/Hydroxyacylglutathione hydrolase-like"/>
    <property type="match status" value="1"/>
</dbReference>
<gene>
    <name evidence="6" type="ordered locus">AciPR4_1907</name>
</gene>
<dbReference type="SMART" id="SM00849">
    <property type="entry name" value="Lactamase_B"/>
    <property type="match status" value="1"/>
</dbReference>
<protein>
    <submittedName>
        <fullName evidence="6">Metallo-beta-lactamase family protein</fullName>
    </submittedName>
</protein>
<dbReference type="OrthoDB" id="9802248at2"/>
<evidence type="ECO:0000313" key="7">
    <source>
        <dbReference type="Proteomes" id="UP000006844"/>
    </source>
</evidence>
<evidence type="ECO:0000256" key="3">
    <source>
        <dbReference type="ARBA" id="ARBA00022801"/>
    </source>
</evidence>
<reference evidence="6 7" key="1">
    <citation type="journal article" date="2012" name="Stand. Genomic Sci.">
        <title>Complete genome sequence of Terriglobus saanensis type strain SP1PR4(T), an Acidobacteria from tundra soil.</title>
        <authorList>
            <person name="Rawat S.R."/>
            <person name="Mannisto M.K."/>
            <person name="Starovoytov V."/>
            <person name="Goodwin L."/>
            <person name="Nolan M."/>
            <person name="Hauser L."/>
            <person name="Land M."/>
            <person name="Davenport K.W."/>
            <person name="Woyke T."/>
            <person name="Haggblom M.M."/>
        </authorList>
    </citation>
    <scope>NUCLEOTIDE SEQUENCE</scope>
    <source>
        <strain evidence="7">ATCC BAA-1853 / DSM 23119 / SP1PR4</strain>
    </source>
</reference>